<dbReference type="PROSITE" id="PS50082">
    <property type="entry name" value="WD_REPEATS_2"/>
    <property type="match status" value="2"/>
</dbReference>
<feature type="region of interest" description="Disordered" evidence="9">
    <location>
        <begin position="938"/>
        <end position="996"/>
    </location>
</feature>
<evidence type="ECO:0000256" key="5">
    <source>
        <dbReference type="ARBA" id="ARBA00022737"/>
    </source>
</evidence>
<keyword evidence="2" id="KW-0690">Ribosome biogenesis</keyword>
<dbReference type="GeneID" id="87807840"/>
<evidence type="ECO:0000313" key="12">
    <source>
        <dbReference type="Proteomes" id="UP000827549"/>
    </source>
</evidence>
<evidence type="ECO:0000256" key="4">
    <source>
        <dbReference type="ARBA" id="ARBA00022574"/>
    </source>
</evidence>
<evidence type="ECO:0000256" key="1">
    <source>
        <dbReference type="ARBA" id="ARBA00004604"/>
    </source>
</evidence>
<dbReference type="EMBL" id="CP086716">
    <property type="protein sequence ID" value="WOO81074.1"/>
    <property type="molecule type" value="Genomic_DNA"/>
</dbReference>
<reference evidence="11" key="1">
    <citation type="submission" date="2023-10" db="EMBL/GenBank/DDBJ databases">
        <authorList>
            <person name="Noh H."/>
        </authorList>
    </citation>
    <scope>NUCLEOTIDE SEQUENCE</scope>
    <source>
        <strain evidence="11">DUCC4014</strain>
    </source>
</reference>
<proteinExistence type="predicted"/>
<dbReference type="Pfam" id="PF23869">
    <property type="entry name" value="Beta-prop_WDR75_1st"/>
    <property type="match status" value="2"/>
</dbReference>
<dbReference type="InterPro" id="IPR057644">
    <property type="entry name" value="Beta-prop_WDR75_2nd"/>
</dbReference>
<dbReference type="Pfam" id="PF23769">
    <property type="entry name" value="Beta-prop_WDR75_2nd"/>
    <property type="match status" value="1"/>
</dbReference>
<keyword evidence="12" id="KW-1185">Reference proteome</keyword>
<dbReference type="GO" id="GO:0045943">
    <property type="term" value="P:positive regulation of transcription by RNA polymerase I"/>
    <property type="evidence" value="ECO:0007669"/>
    <property type="project" value="InterPro"/>
</dbReference>
<dbReference type="Gene3D" id="2.130.10.10">
    <property type="entry name" value="YVTN repeat-like/Quinoprotein amine dehydrogenase"/>
    <property type="match status" value="3"/>
</dbReference>
<dbReference type="GO" id="GO:0003723">
    <property type="term" value="F:RNA binding"/>
    <property type="evidence" value="ECO:0007669"/>
    <property type="project" value="InterPro"/>
</dbReference>
<keyword evidence="5" id="KW-0677">Repeat</keyword>
<feature type="repeat" description="WD" evidence="8">
    <location>
        <begin position="344"/>
        <end position="385"/>
    </location>
</feature>
<dbReference type="InterPro" id="IPR036322">
    <property type="entry name" value="WD40_repeat_dom_sf"/>
</dbReference>
<gene>
    <name evidence="11" type="primary">WDR75</name>
    <name evidence="11" type="ORF">LOC62_03G004602</name>
</gene>
<feature type="domain" description="WD repeat-containing protein 75 second beta-propeller" evidence="10">
    <location>
        <begin position="450"/>
        <end position="743"/>
    </location>
</feature>
<dbReference type="Proteomes" id="UP000827549">
    <property type="component" value="Chromosome 3"/>
</dbReference>
<dbReference type="InterPro" id="IPR015943">
    <property type="entry name" value="WD40/YVTN_repeat-like_dom_sf"/>
</dbReference>
<evidence type="ECO:0000256" key="9">
    <source>
        <dbReference type="SAM" id="MobiDB-lite"/>
    </source>
</evidence>
<evidence type="ECO:0000256" key="8">
    <source>
        <dbReference type="PROSITE-ProRule" id="PRU00221"/>
    </source>
</evidence>
<evidence type="ECO:0000256" key="7">
    <source>
        <dbReference type="ARBA" id="ARBA00023242"/>
    </source>
</evidence>
<organism evidence="11 12">
    <name type="scientific">Vanrija pseudolonga</name>
    <dbReference type="NCBI Taxonomy" id="143232"/>
    <lineage>
        <taxon>Eukaryota</taxon>
        <taxon>Fungi</taxon>
        <taxon>Dikarya</taxon>
        <taxon>Basidiomycota</taxon>
        <taxon>Agaricomycotina</taxon>
        <taxon>Tremellomycetes</taxon>
        <taxon>Trichosporonales</taxon>
        <taxon>Trichosporonaceae</taxon>
        <taxon>Vanrija</taxon>
    </lineage>
</organism>
<dbReference type="PANTHER" id="PTHR44215:SF1">
    <property type="entry name" value="WD REPEAT-CONTAINING PROTEIN 75"/>
    <property type="match status" value="1"/>
</dbReference>
<feature type="compositionally biased region" description="Low complexity" evidence="9">
    <location>
        <begin position="954"/>
        <end position="970"/>
    </location>
</feature>
<dbReference type="InterPro" id="IPR053826">
    <property type="entry name" value="WDR75"/>
</dbReference>
<dbReference type="InterPro" id="IPR001680">
    <property type="entry name" value="WD40_rpt"/>
</dbReference>
<dbReference type="GO" id="GO:0006364">
    <property type="term" value="P:rRNA processing"/>
    <property type="evidence" value="ECO:0007669"/>
    <property type="project" value="UniProtKB-KW"/>
</dbReference>
<evidence type="ECO:0000256" key="6">
    <source>
        <dbReference type="ARBA" id="ARBA00023163"/>
    </source>
</evidence>
<evidence type="ECO:0000313" key="11">
    <source>
        <dbReference type="EMBL" id="WOO81074.1"/>
    </source>
</evidence>
<feature type="compositionally biased region" description="Low complexity" evidence="9">
    <location>
        <begin position="19"/>
        <end position="37"/>
    </location>
</feature>
<keyword evidence="6" id="KW-0804">Transcription</keyword>
<dbReference type="PANTHER" id="PTHR44215">
    <property type="entry name" value="WD REPEAT-CONTAINING PROTEIN 75"/>
    <property type="match status" value="1"/>
</dbReference>
<comment type="subcellular location">
    <subcellularLocation>
        <location evidence="1">Nucleus</location>
        <location evidence="1">Nucleolus</location>
    </subcellularLocation>
</comment>
<feature type="compositionally biased region" description="Basic residues" evidence="9">
    <location>
        <begin position="983"/>
        <end position="996"/>
    </location>
</feature>
<feature type="repeat" description="WD" evidence="8">
    <location>
        <begin position="108"/>
        <end position="150"/>
    </location>
</feature>
<dbReference type="RefSeq" id="XP_062627106.1">
    <property type="nucleotide sequence ID" value="XM_062771122.1"/>
</dbReference>
<dbReference type="SMART" id="SM00320">
    <property type="entry name" value="WD40"/>
    <property type="match status" value="6"/>
</dbReference>
<evidence type="ECO:0000256" key="3">
    <source>
        <dbReference type="ARBA" id="ARBA00022552"/>
    </source>
</evidence>
<protein>
    <submittedName>
        <fullName evidence="11">WD repeat-containing protein 75</fullName>
    </submittedName>
</protein>
<dbReference type="GO" id="GO:0032040">
    <property type="term" value="C:small-subunit processome"/>
    <property type="evidence" value="ECO:0007669"/>
    <property type="project" value="InterPro"/>
</dbReference>
<sequence length="996" mass="106965">MGELLTVAKPARVRRRTKAPLSDSAAAAQGANGASSSTPKAGPSRSSKRAAGPSWDVIPIARSEVSSVPPVWSNDGRFYFAASSTGVAVHSSEAPNFKRLSTLSSTDRNGHTKPITALILHPTNQLQLITASLDGTIKIWDWVEGRHIRTIRLVEDSSISQISVGQVGEKWWIFATVTNAKSGKKPKDDDSHLQHRVLRVQLAPVTRPASATENWCHPHTIVGKLRAEPKTLMMSPRGTYLVALAGTKAYVYRLPKDPAEDHWRANCVKFVSDQEFTCGAFAPDRKAGSKQEEWFATGDRRGIIRLWHGLGQAFRQLDAAAAADESADKPVYAETEKRLPTTSLHWHAHAVAALTFSSGGAQILSVGEESVLVQWHLASGKREYIPRLGGRPLLSVTVRQGSRGVEDEYWMGLADGSVIRVGAATGQVSPVGQGVRLDPLRPTTSGPYPLAVHPSTKALVVPSSYPSTLQFIDPLASSVLFDLEVAPSNRVSKRDDKQLSPIAVEQVAFSPARDGRSEWMATVEGRKRDEDEGGGFVQTLKFWRWNGERYIVNTQYPRPHGSETIASLSFSALGPDQEPLALTASSSGTVKIWHPRQTKKSDNGKSSKKPAITDLYWTSRSTFKYRSLGVSSAVFSPDGTLVALAHGFVVSLWDTESNVLVRTLESAVVAKKVAFAGSEGRYLVATGAPKGVTVWDLLSCEAVHSNVNQLVEVLLGLPTGYAIAHGTGTDTDVTTLAFFGPNSAPQQTIHLKSKFAAIAALPSANHHLVGIATTGEIYRFGYQQASAAPAARAISAAPGSRATSIWQEMFGKDAFLDDLDDKAEPEQEAVAVSALQRRAAGHPAQVFDGPSHTLPPVGMLFDAFMDELLGSRGEEETQATAEVIEYDVAPTIGAAPMVFDSDAIRNVRDVDVAELEVYFRDLLASAPAKPKAAAAAGLGKAKARPNGVPVAGRSVSTPVKASSKVAKSSPGTPDEPEVVDGKRRSKKRKAPRMSEV</sequence>
<evidence type="ECO:0000256" key="2">
    <source>
        <dbReference type="ARBA" id="ARBA00022517"/>
    </source>
</evidence>
<keyword evidence="3" id="KW-0698">rRNA processing</keyword>
<dbReference type="SUPFAM" id="SSF50978">
    <property type="entry name" value="WD40 repeat-like"/>
    <property type="match status" value="2"/>
</dbReference>
<evidence type="ECO:0000259" key="10">
    <source>
        <dbReference type="Pfam" id="PF23769"/>
    </source>
</evidence>
<keyword evidence="7" id="KW-0539">Nucleus</keyword>
<dbReference type="AlphaFoldDB" id="A0AAF1BLM7"/>
<name>A0AAF1BLM7_9TREE</name>
<keyword evidence="4 8" id="KW-0853">WD repeat</keyword>
<accession>A0AAF1BLM7</accession>
<dbReference type="PROSITE" id="PS50294">
    <property type="entry name" value="WD_REPEATS_REGION"/>
    <property type="match status" value="1"/>
</dbReference>
<dbReference type="GO" id="GO:2000234">
    <property type="term" value="P:positive regulation of rRNA processing"/>
    <property type="evidence" value="ECO:0007669"/>
    <property type="project" value="TreeGrafter"/>
</dbReference>
<feature type="region of interest" description="Disordered" evidence="9">
    <location>
        <begin position="1"/>
        <end position="53"/>
    </location>
</feature>